<feature type="compositionally biased region" description="Polar residues" evidence="1">
    <location>
        <begin position="95"/>
        <end position="109"/>
    </location>
</feature>
<dbReference type="EMBL" id="PDNA01000165">
    <property type="protein sequence ID" value="PGH07758.1"/>
    <property type="molecule type" value="Genomic_DNA"/>
</dbReference>
<dbReference type="AlphaFoldDB" id="A0A2B7XGL0"/>
<reference evidence="3 4" key="1">
    <citation type="submission" date="2017-10" db="EMBL/GenBank/DDBJ databases">
        <title>Comparative genomics in systemic dimorphic fungi from Ajellomycetaceae.</title>
        <authorList>
            <person name="Munoz J.F."/>
            <person name="Mcewen J.G."/>
            <person name="Clay O.K."/>
            <person name="Cuomo C.A."/>
        </authorList>
    </citation>
    <scope>NUCLEOTIDE SEQUENCE [LARGE SCALE GENOMIC DNA]</scope>
    <source>
        <strain evidence="3 4">UAMH7299</strain>
    </source>
</reference>
<proteinExistence type="predicted"/>
<feature type="region of interest" description="Disordered" evidence="1">
    <location>
        <begin position="89"/>
        <end position="109"/>
    </location>
</feature>
<evidence type="ECO:0000313" key="4">
    <source>
        <dbReference type="Proteomes" id="UP000224634"/>
    </source>
</evidence>
<feature type="region of interest" description="Disordered" evidence="1">
    <location>
        <begin position="173"/>
        <end position="199"/>
    </location>
</feature>
<name>A0A2B7XGL0_POLH7</name>
<organism evidence="3 4">
    <name type="scientific">Polytolypa hystricis (strain UAMH7299)</name>
    <dbReference type="NCBI Taxonomy" id="1447883"/>
    <lineage>
        <taxon>Eukaryota</taxon>
        <taxon>Fungi</taxon>
        <taxon>Dikarya</taxon>
        <taxon>Ascomycota</taxon>
        <taxon>Pezizomycotina</taxon>
        <taxon>Eurotiomycetes</taxon>
        <taxon>Eurotiomycetidae</taxon>
        <taxon>Onygenales</taxon>
        <taxon>Onygenales incertae sedis</taxon>
        <taxon>Polytolypa</taxon>
    </lineage>
</organism>
<gene>
    <name evidence="3" type="ORF">AJ80_07963</name>
</gene>
<protein>
    <submittedName>
        <fullName evidence="3">Uncharacterized protein</fullName>
    </submittedName>
</protein>
<keyword evidence="2" id="KW-0812">Transmembrane</keyword>
<evidence type="ECO:0000256" key="1">
    <source>
        <dbReference type="SAM" id="MobiDB-lite"/>
    </source>
</evidence>
<accession>A0A2B7XGL0</accession>
<keyword evidence="4" id="KW-1185">Reference proteome</keyword>
<keyword evidence="2" id="KW-0472">Membrane</keyword>
<dbReference type="Proteomes" id="UP000224634">
    <property type="component" value="Unassembled WGS sequence"/>
</dbReference>
<evidence type="ECO:0000256" key="2">
    <source>
        <dbReference type="SAM" id="Phobius"/>
    </source>
</evidence>
<feature type="transmembrane region" description="Helical" evidence="2">
    <location>
        <begin position="115"/>
        <end position="140"/>
    </location>
</feature>
<evidence type="ECO:0000313" key="3">
    <source>
        <dbReference type="EMBL" id="PGH07758.1"/>
    </source>
</evidence>
<keyword evidence="2" id="KW-1133">Transmembrane helix</keyword>
<sequence>MRIANESPSNGRYWFVSNGRSDVKIYEASGSRSAVTIACQNNSDRNSIYVQSPATISPDTSTLPTSGRSQIGQISATSTAPTMSLTRMVTPSIPTPASNSSPSVTLTPSNPSKNLAWVSGPIVGGLIAFGLIVAAAIFYLHKRKAGKSMATNPEILPLVQEQQELKAELAAPLHVPPAELDNSERPEAIYELPDNTTDR</sequence>
<comment type="caution">
    <text evidence="3">The sequence shown here is derived from an EMBL/GenBank/DDBJ whole genome shotgun (WGS) entry which is preliminary data.</text>
</comment>